<dbReference type="EMBL" id="BMAT01010769">
    <property type="protein sequence ID" value="GFR60397.1"/>
    <property type="molecule type" value="Genomic_DNA"/>
</dbReference>
<protein>
    <submittedName>
        <fullName evidence="1">Uncharacterized protein</fullName>
    </submittedName>
</protein>
<evidence type="ECO:0000313" key="1">
    <source>
        <dbReference type="EMBL" id="GFR60397.1"/>
    </source>
</evidence>
<dbReference type="Proteomes" id="UP000762676">
    <property type="component" value="Unassembled WGS sequence"/>
</dbReference>
<comment type="caution">
    <text evidence="1">The sequence shown here is derived from an EMBL/GenBank/DDBJ whole genome shotgun (WGS) entry which is preliminary data.</text>
</comment>
<sequence length="83" mass="9529">MIEVKEDLKAATAKSKQLQHRGRFLVFGSEVNRIRRVPKKGESHWPDCQCGAENWNQNRQPILQDCVNCSSWPKETPLQLNGP</sequence>
<reference evidence="1 2" key="1">
    <citation type="journal article" date="2021" name="Elife">
        <title>Chloroplast acquisition without the gene transfer in kleptoplastic sea slugs, Plakobranchus ocellatus.</title>
        <authorList>
            <person name="Maeda T."/>
            <person name="Takahashi S."/>
            <person name="Yoshida T."/>
            <person name="Shimamura S."/>
            <person name="Takaki Y."/>
            <person name="Nagai Y."/>
            <person name="Toyoda A."/>
            <person name="Suzuki Y."/>
            <person name="Arimoto A."/>
            <person name="Ishii H."/>
            <person name="Satoh N."/>
            <person name="Nishiyama T."/>
            <person name="Hasebe M."/>
            <person name="Maruyama T."/>
            <person name="Minagawa J."/>
            <person name="Obokata J."/>
            <person name="Shigenobu S."/>
        </authorList>
    </citation>
    <scope>NUCLEOTIDE SEQUENCE [LARGE SCALE GENOMIC DNA]</scope>
</reference>
<accession>A0AAV4EH79</accession>
<gene>
    <name evidence="1" type="ORF">ElyMa_005406400</name>
</gene>
<name>A0AAV4EH79_9GAST</name>
<dbReference type="AlphaFoldDB" id="A0AAV4EH79"/>
<evidence type="ECO:0000313" key="2">
    <source>
        <dbReference type="Proteomes" id="UP000762676"/>
    </source>
</evidence>
<keyword evidence="2" id="KW-1185">Reference proteome</keyword>
<organism evidence="1 2">
    <name type="scientific">Elysia marginata</name>
    <dbReference type="NCBI Taxonomy" id="1093978"/>
    <lineage>
        <taxon>Eukaryota</taxon>
        <taxon>Metazoa</taxon>
        <taxon>Spiralia</taxon>
        <taxon>Lophotrochozoa</taxon>
        <taxon>Mollusca</taxon>
        <taxon>Gastropoda</taxon>
        <taxon>Heterobranchia</taxon>
        <taxon>Euthyneura</taxon>
        <taxon>Panpulmonata</taxon>
        <taxon>Sacoglossa</taxon>
        <taxon>Placobranchoidea</taxon>
        <taxon>Plakobranchidae</taxon>
        <taxon>Elysia</taxon>
    </lineage>
</organism>
<proteinExistence type="predicted"/>